<keyword evidence="4" id="KW-1185">Reference proteome</keyword>
<evidence type="ECO:0000256" key="1">
    <source>
        <dbReference type="SAM" id="MobiDB-lite"/>
    </source>
</evidence>
<dbReference type="AlphaFoldDB" id="A0AA39XJC7"/>
<proteinExistence type="predicted"/>
<reference evidence="3" key="1">
    <citation type="submission" date="2023-06" db="EMBL/GenBank/DDBJ databases">
        <title>Genome-scale phylogeny and comparative genomics of the fungal order Sordariales.</title>
        <authorList>
            <consortium name="Lawrence Berkeley National Laboratory"/>
            <person name="Hensen N."/>
            <person name="Bonometti L."/>
            <person name="Westerberg I."/>
            <person name="Brannstrom I.O."/>
            <person name="Guillou S."/>
            <person name="Cros-Aarteil S."/>
            <person name="Calhoun S."/>
            <person name="Haridas S."/>
            <person name="Kuo A."/>
            <person name="Mondo S."/>
            <person name="Pangilinan J."/>
            <person name="Riley R."/>
            <person name="LaButti K."/>
            <person name="Andreopoulos B."/>
            <person name="Lipzen A."/>
            <person name="Chen C."/>
            <person name="Yanf M."/>
            <person name="Daum C."/>
            <person name="Ng V."/>
            <person name="Clum A."/>
            <person name="Steindorff A."/>
            <person name="Ohm R."/>
            <person name="Martin F."/>
            <person name="Silar P."/>
            <person name="Natvig D."/>
            <person name="Lalanne C."/>
            <person name="Gautier V."/>
            <person name="Ament-velasquez S.L."/>
            <person name="Kruys A."/>
            <person name="Hutchinson M.I."/>
            <person name="Powell A.J."/>
            <person name="Barry K."/>
            <person name="Miller A.N."/>
            <person name="Grigoriev I.V."/>
            <person name="Debuchy R."/>
            <person name="Gladieux P."/>
            <person name="Thoren M.H."/>
            <person name="Johannesson H."/>
        </authorList>
    </citation>
    <scope>NUCLEOTIDE SEQUENCE</scope>
    <source>
        <strain evidence="3">SMH3391-2</strain>
    </source>
</reference>
<feature type="chain" id="PRO_5041235457" evidence="2">
    <location>
        <begin position="24"/>
        <end position="143"/>
    </location>
</feature>
<gene>
    <name evidence="3" type="ORF">B0T17DRAFT_30801</name>
</gene>
<accession>A0AA39XJC7</accession>
<organism evidence="3 4">
    <name type="scientific">Bombardia bombarda</name>
    <dbReference type="NCBI Taxonomy" id="252184"/>
    <lineage>
        <taxon>Eukaryota</taxon>
        <taxon>Fungi</taxon>
        <taxon>Dikarya</taxon>
        <taxon>Ascomycota</taxon>
        <taxon>Pezizomycotina</taxon>
        <taxon>Sordariomycetes</taxon>
        <taxon>Sordariomycetidae</taxon>
        <taxon>Sordariales</taxon>
        <taxon>Lasiosphaeriaceae</taxon>
        <taxon>Bombardia</taxon>
    </lineage>
</organism>
<dbReference type="EMBL" id="JAULSR010000001">
    <property type="protein sequence ID" value="KAK0635102.1"/>
    <property type="molecule type" value="Genomic_DNA"/>
</dbReference>
<name>A0AA39XJC7_9PEZI</name>
<feature type="region of interest" description="Disordered" evidence="1">
    <location>
        <begin position="28"/>
        <end position="48"/>
    </location>
</feature>
<sequence length="143" mass="14640">MGYHKIMTMATAVLCLAASPASCLPPAEQAPKSTSRTSSSSTWWTPTSTPTSLSLAASCTYRPTQTFLSSSGCAFSCTATAQCTMDAALTKPCGCTSVVVRPVTTTVCPTRSPCIQCTTGWGIAIVSESPCPATTATTLPTAV</sequence>
<comment type="caution">
    <text evidence="3">The sequence shown here is derived from an EMBL/GenBank/DDBJ whole genome shotgun (WGS) entry which is preliminary data.</text>
</comment>
<evidence type="ECO:0000313" key="3">
    <source>
        <dbReference type="EMBL" id="KAK0635102.1"/>
    </source>
</evidence>
<keyword evidence="2" id="KW-0732">Signal</keyword>
<evidence type="ECO:0000256" key="2">
    <source>
        <dbReference type="SAM" id="SignalP"/>
    </source>
</evidence>
<feature type="signal peptide" evidence="2">
    <location>
        <begin position="1"/>
        <end position="23"/>
    </location>
</feature>
<evidence type="ECO:0000313" key="4">
    <source>
        <dbReference type="Proteomes" id="UP001174934"/>
    </source>
</evidence>
<protein>
    <submittedName>
        <fullName evidence="3">Uncharacterized protein</fullName>
    </submittedName>
</protein>
<dbReference type="Proteomes" id="UP001174934">
    <property type="component" value="Unassembled WGS sequence"/>
</dbReference>